<feature type="signal peptide" evidence="1">
    <location>
        <begin position="1"/>
        <end position="25"/>
    </location>
</feature>
<name>A0ABV6S0J5_9GAMM</name>
<protein>
    <recommendedName>
        <fullName evidence="4">DUF11 domain-containing protein</fullName>
    </recommendedName>
</protein>
<evidence type="ECO:0000313" key="3">
    <source>
        <dbReference type="Proteomes" id="UP001589896"/>
    </source>
</evidence>
<evidence type="ECO:0000256" key="1">
    <source>
        <dbReference type="SAM" id="SignalP"/>
    </source>
</evidence>
<keyword evidence="1" id="KW-0732">Signal</keyword>
<dbReference type="Proteomes" id="UP001589896">
    <property type="component" value="Unassembled WGS sequence"/>
</dbReference>
<reference evidence="2 3" key="1">
    <citation type="submission" date="2024-09" db="EMBL/GenBank/DDBJ databases">
        <authorList>
            <person name="Sun Q."/>
            <person name="Mori K."/>
        </authorList>
    </citation>
    <scope>NUCLEOTIDE SEQUENCE [LARGE SCALE GENOMIC DNA]</scope>
    <source>
        <strain evidence="2 3">KCTC 23076</strain>
    </source>
</reference>
<feature type="chain" id="PRO_5045336928" description="DUF11 domain-containing protein" evidence="1">
    <location>
        <begin position="26"/>
        <end position="279"/>
    </location>
</feature>
<evidence type="ECO:0008006" key="4">
    <source>
        <dbReference type="Google" id="ProtNLM"/>
    </source>
</evidence>
<sequence>MRKRLKVCALLALLGSLLGAGMGVAAQRDRDAAEVHVYKEVTPDKIRYIYVVTNNGDSPITGLEVGFDHYIGEPTLEGDHPQRLLAPRGWVSTVTPLEESDMYSVAWEVESPAAAIQPGQMRVGFIIETESDRAPLTSTNWTVTIDGPMTTASEKLVHIQGPAPNVDTLPPTIVARATPETIWPPNGKMRPILIELEASDETDPSPIVRLVSVECAECSPGDIAEAVIGEDDREFKVRAMRLGSNKVGRVYRATYVAVDQSGNWAEAAAEIVVPHDQRK</sequence>
<organism evidence="2 3">
    <name type="scientific">Lysobacter korlensis</name>
    <dbReference type="NCBI Taxonomy" id="553636"/>
    <lineage>
        <taxon>Bacteria</taxon>
        <taxon>Pseudomonadati</taxon>
        <taxon>Pseudomonadota</taxon>
        <taxon>Gammaproteobacteria</taxon>
        <taxon>Lysobacterales</taxon>
        <taxon>Lysobacteraceae</taxon>
        <taxon>Lysobacter</taxon>
    </lineage>
</organism>
<proteinExistence type="predicted"/>
<dbReference type="RefSeq" id="WP_386676690.1">
    <property type="nucleotide sequence ID" value="NZ_JBHLTG010000015.1"/>
</dbReference>
<accession>A0ABV6S0J5</accession>
<evidence type="ECO:0000313" key="2">
    <source>
        <dbReference type="EMBL" id="MFC0682561.1"/>
    </source>
</evidence>
<keyword evidence="3" id="KW-1185">Reference proteome</keyword>
<comment type="caution">
    <text evidence="2">The sequence shown here is derived from an EMBL/GenBank/DDBJ whole genome shotgun (WGS) entry which is preliminary data.</text>
</comment>
<dbReference type="EMBL" id="JBHLTG010000015">
    <property type="protein sequence ID" value="MFC0682561.1"/>
    <property type="molecule type" value="Genomic_DNA"/>
</dbReference>
<gene>
    <name evidence="2" type="ORF">ACFFGH_32420</name>
</gene>